<organism evidence="2 3">
    <name type="scientific">Kiloniella laminariae</name>
    <dbReference type="NCBI Taxonomy" id="454162"/>
    <lineage>
        <taxon>Bacteria</taxon>
        <taxon>Pseudomonadati</taxon>
        <taxon>Pseudomonadota</taxon>
        <taxon>Alphaproteobacteria</taxon>
        <taxon>Rhodospirillales</taxon>
        <taxon>Kiloniellaceae</taxon>
        <taxon>Kiloniella</taxon>
    </lineage>
</organism>
<dbReference type="RefSeq" id="WP_269422054.1">
    <property type="nucleotide sequence ID" value="NZ_JAPWGY010000001.1"/>
</dbReference>
<evidence type="ECO:0000313" key="2">
    <source>
        <dbReference type="EMBL" id="MCZ4279857.1"/>
    </source>
</evidence>
<dbReference type="Proteomes" id="UP001069802">
    <property type="component" value="Unassembled WGS sequence"/>
</dbReference>
<feature type="domain" description="Solute-binding protein family 3/N-terminal" evidence="1">
    <location>
        <begin position="46"/>
        <end position="271"/>
    </location>
</feature>
<dbReference type="SUPFAM" id="SSF53850">
    <property type="entry name" value="Periplasmic binding protein-like II"/>
    <property type="match status" value="1"/>
</dbReference>
<dbReference type="Pfam" id="PF00497">
    <property type="entry name" value="SBP_bac_3"/>
    <property type="match status" value="1"/>
</dbReference>
<evidence type="ECO:0000259" key="1">
    <source>
        <dbReference type="Pfam" id="PF00497"/>
    </source>
</evidence>
<dbReference type="InterPro" id="IPR006311">
    <property type="entry name" value="TAT_signal"/>
</dbReference>
<dbReference type="EMBL" id="JAPWGY010000001">
    <property type="protein sequence ID" value="MCZ4279857.1"/>
    <property type="molecule type" value="Genomic_DNA"/>
</dbReference>
<gene>
    <name evidence="2" type="ORF">O4H49_03645</name>
</gene>
<reference evidence="2" key="1">
    <citation type="submission" date="2022-12" db="EMBL/GenBank/DDBJ databases">
        <title>Bacterial isolates from different developmental stages of Nematostella vectensis.</title>
        <authorList>
            <person name="Fraune S."/>
        </authorList>
    </citation>
    <scope>NUCLEOTIDE SEQUENCE</scope>
    <source>
        <strain evidence="2">G21630-S1</strain>
    </source>
</reference>
<protein>
    <submittedName>
        <fullName evidence="2">Transporter substrate-binding domain-containing protein</fullName>
    </submittedName>
</protein>
<dbReference type="Gene3D" id="3.40.190.10">
    <property type="entry name" value="Periplasmic binding protein-like II"/>
    <property type="match status" value="2"/>
</dbReference>
<comment type="caution">
    <text evidence="2">The sequence shown here is derived from an EMBL/GenBank/DDBJ whole genome shotgun (WGS) entry which is preliminary data.</text>
</comment>
<name>A0ABT4LFH7_9PROT</name>
<accession>A0ABT4LFH7</accession>
<dbReference type="PROSITE" id="PS51318">
    <property type="entry name" value="TAT"/>
    <property type="match status" value="1"/>
</dbReference>
<proteinExistence type="predicted"/>
<keyword evidence="3" id="KW-1185">Reference proteome</keyword>
<sequence>MGSICRKNSVGTLREAITRRRLLTGSLLAAGGMLLPGRSWAVPSVHIVYAPDFIPLSYLDHDKVMRGFYVDLFDEILGKGLGLDVLHSGLPWKRAQLLVKKRQADALCTNSTPTRRGYLNFCKEEIIENRRVVVFKKGGDLDRDVASDLTLEEVKELKHISYLGNGWAEANLTGMNLEFATTSSNALKVLDDGKADVFITGELQARFRIRALGFHDQLAFRYLKTAEKAVHHFGLRKDFPGCQKIITAFDQRLISMKKDGHFARLLSSYIG</sequence>
<evidence type="ECO:0000313" key="3">
    <source>
        <dbReference type="Proteomes" id="UP001069802"/>
    </source>
</evidence>
<dbReference type="InterPro" id="IPR001638">
    <property type="entry name" value="Solute-binding_3/MltF_N"/>
</dbReference>